<reference evidence="1 2" key="1">
    <citation type="journal article" date="2011" name="Science">
        <title>The ecoresponsive genome of Daphnia pulex.</title>
        <authorList>
            <person name="Colbourne J.K."/>
            <person name="Pfrender M.E."/>
            <person name="Gilbert D."/>
            <person name="Thomas W.K."/>
            <person name="Tucker A."/>
            <person name="Oakley T.H."/>
            <person name="Tokishita S."/>
            <person name="Aerts A."/>
            <person name="Arnold G.J."/>
            <person name="Basu M.K."/>
            <person name="Bauer D.J."/>
            <person name="Caceres C.E."/>
            <person name="Carmel L."/>
            <person name="Casola C."/>
            <person name="Choi J.H."/>
            <person name="Detter J.C."/>
            <person name="Dong Q."/>
            <person name="Dusheyko S."/>
            <person name="Eads B.D."/>
            <person name="Frohlich T."/>
            <person name="Geiler-Samerotte K.A."/>
            <person name="Gerlach D."/>
            <person name="Hatcher P."/>
            <person name="Jogdeo S."/>
            <person name="Krijgsveld J."/>
            <person name="Kriventseva E.V."/>
            <person name="Kultz D."/>
            <person name="Laforsch C."/>
            <person name="Lindquist E."/>
            <person name="Lopez J."/>
            <person name="Manak J.R."/>
            <person name="Muller J."/>
            <person name="Pangilinan J."/>
            <person name="Patwardhan R.P."/>
            <person name="Pitluck S."/>
            <person name="Pritham E.J."/>
            <person name="Rechtsteiner A."/>
            <person name="Rho M."/>
            <person name="Rogozin I.B."/>
            <person name="Sakarya O."/>
            <person name="Salamov A."/>
            <person name="Schaack S."/>
            <person name="Shapiro H."/>
            <person name="Shiga Y."/>
            <person name="Skalitzky C."/>
            <person name="Smith Z."/>
            <person name="Souvorov A."/>
            <person name="Sung W."/>
            <person name="Tang Z."/>
            <person name="Tsuchiya D."/>
            <person name="Tu H."/>
            <person name="Vos H."/>
            <person name="Wang M."/>
            <person name="Wolf Y.I."/>
            <person name="Yamagata H."/>
            <person name="Yamada T."/>
            <person name="Ye Y."/>
            <person name="Shaw J.R."/>
            <person name="Andrews J."/>
            <person name="Crease T.J."/>
            <person name="Tang H."/>
            <person name="Lucas S.M."/>
            <person name="Robertson H.M."/>
            <person name="Bork P."/>
            <person name="Koonin E.V."/>
            <person name="Zdobnov E.M."/>
            <person name="Grigoriev I.V."/>
            <person name="Lynch M."/>
            <person name="Boore J.L."/>
        </authorList>
    </citation>
    <scope>NUCLEOTIDE SEQUENCE [LARGE SCALE GENOMIC DNA]</scope>
</reference>
<dbReference type="KEGG" id="dpx:DAPPUDRAFT_302103"/>
<protein>
    <submittedName>
        <fullName evidence="1">Uncharacterized protein</fullName>
    </submittedName>
</protein>
<proteinExistence type="predicted"/>
<dbReference type="Proteomes" id="UP000000305">
    <property type="component" value="Unassembled WGS sequence"/>
</dbReference>
<evidence type="ECO:0000313" key="1">
    <source>
        <dbReference type="EMBL" id="EFX82930.1"/>
    </source>
</evidence>
<dbReference type="EMBL" id="GL732538">
    <property type="protein sequence ID" value="EFX82930.1"/>
    <property type="molecule type" value="Genomic_DNA"/>
</dbReference>
<evidence type="ECO:0000313" key="2">
    <source>
        <dbReference type="Proteomes" id="UP000000305"/>
    </source>
</evidence>
<organism evidence="1 2">
    <name type="scientific">Daphnia pulex</name>
    <name type="common">Water flea</name>
    <dbReference type="NCBI Taxonomy" id="6669"/>
    <lineage>
        <taxon>Eukaryota</taxon>
        <taxon>Metazoa</taxon>
        <taxon>Ecdysozoa</taxon>
        <taxon>Arthropoda</taxon>
        <taxon>Crustacea</taxon>
        <taxon>Branchiopoda</taxon>
        <taxon>Diplostraca</taxon>
        <taxon>Cladocera</taxon>
        <taxon>Anomopoda</taxon>
        <taxon>Daphniidae</taxon>
        <taxon>Daphnia</taxon>
    </lineage>
</organism>
<sequence length="118" mass="13670">MLSPSNVNQYKVLKVPVMSFEDLVLEFISTLRNKLAGKGFRIPETHLCHQIKDIKSIIQTSTRVILPLLTTQQQNKFRTDLISTLDDINPAMLETCCFNTDNMINIMRNMSYILQYFI</sequence>
<gene>
    <name evidence="1" type="ORF">DAPPUDRAFT_302103</name>
</gene>
<dbReference type="HOGENOM" id="CLU_2075488_0_0_1"/>
<keyword evidence="2" id="KW-1185">Reference proteome</keyword>
<accession>E9GC47</accession>
<dbReference type="InParanoid" id="E9GC47"/>
<dbReference type="AlphaFoldDB" id="E9GC47"/>
<name>E9GC47_DAPPU</name>